<evidence type="ECO:0000313" key="2">
    <source>
        <dbReference type="Proteomes" id="UP000680304"/>
    </source>
</evidence>
<proteinExistence type="predicted"/>
<dbReference type="RefSeq" id="WP_213529683.1">
    <property type="nucleotide sequence ID" value="NZ_BOVJ01000123.1"/>
</dbReference>
<accession>A0ABQ4NAA8</accession>
<dbReference type="Proteomes" id="UP000680304">
    <property type="component" value="Unassembled WGS sequence"/>
</dbReference>
<keyword evidence="2" id="KW-1185">Reference proteome</keyword>
<sequence>MLVLWIIVAVVVIGLIVWLIARASGGWVSIRTETGARTEKLYSLQAHLKESGIKTRISGEGQQLMQLHVPKKSAEQAKSLIEEFEAQLK</sequence>
<evidence type="ECO:0000313" key="1">
    <source>
        <dbReference type="EMBL" id="GIQ65169.1"/>
    </source>
</evidence>
<name>A0ABQ4NAA8_9BACL</name>
<protein>
    <submittedName>
        <fullName evidence="1">Uncharacterized protein</fullName>
    </submittedName>
</protein>
<dbReference type="EMBL" id="BOVJ01000123">
    <property type="protein sequence ID" value="GIQ65169.1"/>
    <property type="molecule type" value="Genomic_DNA"/>
</dbReference>
<organism evidence="1 2">
    <name type="scientific">Paenibacillus cisolokensis</name>
    <dbReference type="NCBI Taxonomy" id="1658519"/>
    <lineage>
        <taxon>Bacteria</taxon>
        <taxon>Bacillati</taxon>
        <taxon>Bacillota</taxon>
        <taxon>Bacilli</taxon>
        <taxon>Bacillales</taxon>
        <taxon>Paenibacillaceae</taxon>
        <taxon>Paenibacillus</taxon>
    </lineage>
</organism>
<gene>
    <name evidence="1" type="ORF">PACILC2_37370</name>
</gene>
<reference evidence="1 2" key="1">
    <citation type="submission" date="2021-04" db="EMBL/GenBank/DDBJ databases">
        <title>Draft genome sequence of Paenibacillus cisolokensis, LC2-13A.</title>
        <authorList>
            <person name="Uke A."/>
            <person name="Chhe C."/>
            <person name="Baramee S."/>
            <person name="Kosugi A."/>
        </authorList>
    </citation>
    <scope>NUCLEOTIDE SEQUENCE [LARGE SCALE GENOMIC DNA]</scope>
    <source>
        <strain evidence="1 2">LC2-13A</strain>
    </source>
</reference>
<comment type="caution">
    <text evidence="1">The sequence shown here is derived from an EMBL/GenBank/DDBJ whole genome shotgun (WGS) entry which is preliminary data.</text>
</comment>